<evidence type="ECO:0000256" key="2">
    <source>
        <dbReference type="SAM" id="Phobius"/>
    </source>
</evidence>
<feature type="compositionally biased region" description="Basic and acidic residues" evidence="1">
    <location>
        <begin position="488"/>
        <end position="499"/>
    </location>
</feature>
<gene>
    <name evidence="3" type="ORF">R3P38DRAFT_3443863</name>
</gene>
<feature type="region of interest" description="Disordered" evidence="1">
    <location>
        <begin position="1"/>
        <end position="28"/>
    </location>
</feature>
<sequence length="774" mass="84466">MAQAQMGQPFYEDQTTKPKPKAAPPMHISHRLRLSSTDIVQPAAPSQPTVDSSTDVEEIFAPSVSHSTAGPIPLPPIEDDEEEFGFDMPLHPAPGKIPDSYPSNDDYGLEYVDNPQLTVQAQLDDNAEIPPRVDSTWLKRTSGGWERPLKDAPSTRSGRKRRVYDTSNTLSPKMLSSLKVHQIVDLPDVFSRKSGKKAAPIDGGSAYIESTAMNSRVSNNDVRLGRRLLRIRVTVGELVGVEWGKWTGAVLPQRQHLHPELRASRNLAQAAVFFGSGRGKIISPRQVGAAVMRRFRGGLSGRPKQSKHVPLNPVGRGGEAVGSGGQAAAAAKFVTIELLSNSYDGHLRQQVRFWHTSPGLGGSALYGIPMRSRLQVKPHPLSSFMRPSLIVNGALIILLGMTNQGRIAALLQCFYSALSSSRFTIPAILAIYGIVLVYLLVSVYRLENTEPPPTRRRKTRLLPYYDREGQLQGWVREEKSQHTPTTSRSERNTTARPSRDSLAPIPMPTAAPPAPAPAKEAASLPASAPPRLSEEVPLSISSLSSWDGFPDGRIRCHFTPQQIEDTSQLAIYWVGDKIPGKQGSPTAATPGKGKASHFKCAGVIECESKVCITQIAPGADISRQVQLGCTCGYKLHHRSCKSEWSIIRYGGGAVFECTHTHSHSRYTHSLSTPKSKPPQLQSFISRQPVSLISPQPSEPLNAERDESPANSVGQVNEGEQAQQHTPEPESKPELVSPQSQVTDLDHEPQREPFAAPQNGVLNSDDERIMDPDAN</sequence>
<feature type="compositionally biased region" description="Low complexity" evidence="1">
    <location>
        <begin position="517"/>
        <end position="530"/>
    </location>
</feature>
<proteinExistence type="predicted"/>
<protein>
    <submittedName>
        <fullName evidence="3">Uncharacterized protein</fullName>
    </submittedName>
</protein>
<feature type="region of interest" description="Disordered" evidence="1">
    <location>
        <begin position="473"/>
        <end position="531"/>
    </location>
</feature>
<evidence type="ECO:0000313" key="4">
    <source>
        <dbReference type="Proteomes" id="UP001362999"/>
    </source>
</evidence>
<dbReference type="EMBL" id="JAWWNJ010000122">
    <property type="protein sequence ID" value="KAK6988509.1"/>
    <property type="molecule type" value="Genomic_DNA"/>
</dbReference>
<feature type="compositionally biased region" description="Polar residues" evidence="1">
    <location>
        <begin position="708"/>
        <end position="725"/>
    </location>
</feature>
<feature type="transmembrane region" description="Helical" evidence="2">
    <location>
        <begin position="384"/>
        <end position="402"/>
    </location>
</feature>
<evidence type="ECO:0000256" key="1">
    <source>
        <dbReference type="SAM" id="MobiDB-lite"/>
    </source>
</evidence>
<keyword evidence="2" id="KW-0472">Membrane</keyword>
<name>A0AAV9ZPT3_9AGAR</name>
<dbReference type="Proteomes" id="UP001362999">
    <property type="component" value="Unassembled WGS sequence"/>
</dbReference>
<feature type="transmembrane region" description="Helical" evidence="2">
    <location>
        <begin position="423"/>
        <end position="446"/>
    </location>
</feature>
<keyword evidence="4" id="KW-1185">Reference proteome</keyword>
<keyword evidence="2" id="KW-1133">Transmembrane helix</keyword>
<keyword evidence="2" id="KW-0812">Transmembrane</keyword>
<organism evidence="3 4">
    <name type="scientific">Favolaschia claudopus</name>
    <dbReference type="NCBI Taxonomy" id="2862362"/>
    <lineage>
        <taxon>Eukaryota</taxon>
        <taxon>Fungi</taxon>
        <taxon>Dikarya</taxon>
        <taxon>Basidiomycota</taxon>
        <taxon>Agaricomycotina</taxon>
        <taxon>Agaricomycetes</taxon>
        <taxon>Agaricomycetidae</taxon>
        <taxon>Agaricales</taxon>
        <taxon>Marasmiineae</taxon>
        <taxon>Mycenaceae</taxon>
        <taxon>Favolaschia</taxon>
    </lineage>
</organism>
<feature type="region of interest" description="Disordered" evidence="1">
    <location>
        <begin position="143"/>
        <end position="163"/>
    </location>
</feature>
<feature type="region of interest" description="Disordered" evidence="1">
    <location>
        <begin position="689"/>
        <end position="774"/>
    </location>
</feature>
<evidence type="ECO:0000313" key="3">
    <source>
        <dbReference type="EMBL" id="KAK6988509.1"/>
    </source>
</evidence>
<feature type="compositionally biased region" description="Pro residues" evidence="1">
    <location>
        <begin position="505"/>
        <end position="516"/>
    </location>
</feature>
<reference evidence="3 4" key="1">
    <citation type="journal article" date="2024" name="J Genomics">
        <title>Draft genome sequencing and assembly of Favolaschia claudopus CIRM-BRFM 2984 isolated from oak limbs.</title>
        <authorList>
            <person name="Navarro D."/>
            <person name="Drula E."/>
            <person name="Chaduli D."/>
            <person name="Cazenave R."/>
            <person name="Ahrendt S."/>
            <person name="Wang J."/>
            <person name="Lipzen A."/>
            <person name="Daum C."/>
            <person name="Barry K."/>
            <person name="Grigoriev I.V."/>
            <person name="Favel A."/>
            <person name="Rosso M.N."/>
            <person name="Martin F."/>
        </authorList>
    </citation>
    <scope>NUCLEOTIDE SEQUENCE [LARGE SCALE GENOMIC DNA]</scope>
    <source>
        <strain evidence="3 4">CIRM-BRFM 2984</strain>
    </source>
</reference>
<comment type="caution">
    <text evidence="3">The sequence shown here is derived from an EMBL/GenBank/DDBJ whole genome shotgun (WGS) entry which is preliminary data.</text>
</comment>
<feature type="compositionally biased region" description="Basic and acidic residues" evidence="1">
    <location>
        <begin position="764"/>
        <end position="774"/>
    </location>
</feature>
<accession>A0AAV9ZPT3</accession>
<dbReference type="AlphaFoldDB" id="A0AAV9ZPT3"/>